<feature type="compositionally biased region" description="Polar residues" evidence="2">
    <location>
        <begin position="89"/>
        <end position="99"/>
    </location>
</feature>
<dbReference type="GO" id="GO:0005737">
    <property type="term" value="C:cytoplasm"/>
    <property type="evidence" value="ECO:0007669"/>
    <property type="project" value="InterPro"/>
</dbReference>
<dbReference type="GO" id="GO:0006355">
    <property type="term" value="P:regulation of DNA-templated transcription"/>
    <property type="evidence" value="ECO:0007669"/>
    <property type="project" value="InterPro"/>
</dbReference>
<feature type="region of interest" description="Disordered" evidence="2">
    <location>
        <begin position="309"/>
        <end position="348"/>
    </location>
</feature>
<feature type="region of interest" description="Disordered" evidence="2">
    <location>
        <begin position="361"/>
        <end position="409"/>
    </location>
</feature>
<evidence type="ECO:0000256" key="2">
    <source>
        <dbReference type="SAM" id="MobiDB-lite"/>
    </source>
</evidence>
<dbReference type="GO" id="GO:0007623">
    <property type="term" value="P:circadian rhythm"/>
    <property type="evidence" value="ECO:0007669"/>
    <property type="project" value="InterPro"/>
</dbReference>
<name>A0A194X3M0_MOLSC</name>
<dbReference type="GO" id="GO:0005634">
    <property type="term" value="C:nucleus"/>
    <property type="evidence" value="ECO:0007669"/>
    <property type="project" value="InterPro"/>
</dbReference>
<feature type="region of interest" description="Disordered" evidence="2">
    <location>
        <begin position="562"/>
        <end position="581"/>
    </location>
</feature>
<gene>
    <name evidence="3" type="ORF">LY89DRAFT_539687</name>
</gene>
<keyword evidence="4" id="KW-1185">Reference proteome</keyword>
<evidence type="ECO:0000256" key="1">
    <source>
        <dbReference type="SAM" id="Coils"/>
    </source>
</evidence>
<feature type="non-terminal residue" evidence="3">
    <location>
        <position position="948"/>
    </location>
</feature>
<feature type="region of interest" description="Disordered" evidence="2">
    <location>
        <begin position="685"/>
        <end position="707"/>
    </location>
</feature>
<dbReference type="KEGG" id="psco:LY89DRAFT_539687"/>
<feature type="region of interest" description="Disordered" evidence="2">
    <location>
        <begin position="187"/>
        <end position="264"/>
    </location>
</feature>
<dbReference type="GeneID" id="28817874"/>
<protein>
    <recommendedName>
        <fullName evidence="5">Frequency clock protein</fullName>
    </recommendedName>
</protein>
<feature type="compositionally biased region" description="Polar residues" evidence="2">
    <location>
        <begin position="52"/>
        <end position="66"/>
    </location>
</feature>
<dbReference type="Proteomes" id="UP000070700">
    <property type="component" value="Unassembled WGS sequence"/>
</dbReference>
<reference evidence="3 4" key="1">
    <citation type="submission" date="2015-10" db="EMBL/GenBank/DDBJ databases">
        <title>Full genome of DAOMC 229536 Phialocephala scopiformis, a fungal endophyte of spruce producing the potent anti-insectan compound rugulosin.</title>
        <authorList>
            <consortium name="DOE Joint Genome Institute"/>
            <person name="Walker A.K."/>
            <person name="Frasz S.L."/>
            <person name="Seifert K.A."/>
            <person name="Miller J.D."/>
            <person name="Mondo S.J."/>
            <person name="Labutti K."/>
            <person name="Lipzen A."/>
            <person name="Dockter R."/>
            <person name="Kennedy M."/>
            <person name="Grigoriev I.V."/>
            <person name="Spatafora J.W."/>
        </authorList>
    </citation>
    <scope>NUCLEOTIDE SEQUENCE [LARGE SCALE GENOMIC DNA]</scope>
    <source>
        <strain evidence="3 4">CBS 120377</strain>
    </source>
</reference>
<dbReference type="InterPro" id="IPR018554">
    <property type="entry name" value="FRQ"/>
</dbReference>
<feature type="compositionally biased region" description="Polar residues" evidence="2">
    <location>
        <begin position="493"/>
        <end position="511"/>
    </location>
</feature>
<feature type="region of interest" description="Disordered" evidence="2">
    <location>
        <begin position="842"/>
        <end position="923"/>
    </location>
</feature>
<dbReference type="EMBL" id="KQ947419">
    <property type="protein sequence ID" value="KUJ14624.1"/>
    <property type="molecule type" value="Genomic_DNA"/>
</dbReference>
<evidence type="ECO:0000313" key="3">
    <source>
        <dbReference type="EMBL" id="KUJ14624.1"/>
    </source>
</evidence>
<feature type="compositionally biased region" description="Basic and acidic residues" evidence="2">
    <location>
        <begin position="878"/>
        <end position="889"/>
    </location>
</feature>
<feature type="compositionally biased region" description="Polar residues" evidence="2">
    <location>
        <begin position="236"/>
        <end position="252"/>
    </location>
</feature>
<feature type="region of interest" description="Disordered" evidence="2">
    <location>
        <begin position="479"/>
        <end position="520"/>
    </location>
</feature>
<dbReference type="AlphaFoldDB" id="A0A194X3M0"/>
<dbReference type="InParanoid" id="A0A194X3M0"/>
<feature type="compositionally biased region" description="Low complexity" evidence="2">
    <location>
        <begin position="212"/>
        <end position="235"/>
    </location>
</feature>
<dbReference type="RefSeq" id="XP_018068979.1">
    <property type="nucleotide sequence ID" value="XM_018208148.1"/>
</dbReference>
<organism evidence="3 4">
    <name type="scientific">Mollisia scopiformis</name>
    <name type="common">Conifer needle endophyte fungus</name>
    <name type="synonym">Phialocephala scopiformis</name>
    <dbReference type="NCBI Taxonomy" id="149040"/>
    <lineage>
        <taxon>Eukaryota</taxon>
        <taxon>Fungi</taxon>
        <taxon>Dikarya</taxon>
        <taxon>Ascomycota</taxon>
        <taxon>Pezizomycotina</taxon>
        <taxon>Leotiomycetes</taxon>
        <taxon>Helotiales</taxon>
        <taxon>Mollisiaceae</taxon>
        <taxon>Mollisia</taxon>
    </lineage>
</organism>
<feature type="compositionally biased region" description="Polar residues" evidence="2">
    <location>
        <begin position="370"/>
        <end position="380"/>
    </location>
</feature>
<evidence type="ECO:0008006" key="5">
    <source>
        <dbReference type="Google" id="ProtNLM"/>
    </source>
</evidence>
<sequence length="948" mass="104237">HPRRLPAHLSVSLRHESPPARSDEGHPGVRVTEKSGASPNRQDSDESRKSGESNVQKWFNNSNSRPETGYTHVADEAITADDPPYFVPHTSSSTSNNDVPISGVPRRYLLHGGRAMTQASSADDFRSVIDDLTIENKKLKERLRRYERSQPPQLEKDKMFELKIHGLPPRRRRELEDVLRQFASSIDESADEDAKPARNRRYPPFASLKPQTSSSTTNPKHTPSSSTSNSRPNDSAYASMSISGPTSTSTLNLVPEKKGSQPRVAREQNIQSFLHNIPEGLLPKHSPVMTERQKKKIVVQRLEQLFTGKRGAKAGQNSQPLQQQEVSNSAARADQAARIGPLEEEGSREAHILGMEIDFEPGKPSKLLADSSSGSRILTDSSDEQSPERSSPKQRPTRPLDLDPDRAQIPSENVEYIRHLGLSTPRLITENSADVAVDAEGWIYLNLLVNMAQLHIINVTPEFVRSAVSDVSEKFQISPDGKKVRWRGGSDGTRMSSDSGESSVRNRSPQESIDGHSCRKRRKVEVGKFASAPIEVDEPCMPLESSDPSSSFHYKPLFRHQNSSSGGMISTDESDSSFGSGPEMDGALKRGRGAHAWSGVSHSIGSKRRRRDDGPMVFYNGAKFCTDLSGDRGNILTPLHVFGIGKDGYSNQAQAALGSTVQKSTPGFTRTTSGSMLPYRPFKDYSKGNDPFQTEENRPKTPELFDDESEDEQFVLKNPPGSSSNALQEFEASGLGGVQPSDHFAVHVQTRRGKLDEASHPKLSRFSRLSSPGKAPRKFLHGISKKSIESFQEASPEEAITDRLAMWPGFSSPPRKTDVAADVDVVQTEILSAKYVQLPPSQLPPPVGWVATMDSQDEDDDDTDSSNASSSSAGISHLRRDMTFLHEPHGSYGQGINDMNDPDLADDSDGAEGTSETDSDIDMLAQVRQVDPYVVAEQERAFAMQVDD</sequence>
<dbReference type="Pfam" id="PF09421">
    <property type="entry name" value="FRQ"/>
    <property type="match status" value="1"/>
</dbReference>
<feature type="non-terminal residue" evidence="3">
    <location>
        <position position="1"/>
    </location>
</feature>
<keyword evidence="1" id="KW-0175">Coiled coil</keyword>
<feature type="compositionally biased region" description="Basic and acidic residues" evidence="2">
    <location>
        <begin position="13"/>
        <end position="33"/>
    </location>
</feature>
<accession>A0A194X3M0</accession>
<feature type="compositionally biased region" description="Basic and acidic residues" evidence="2">
    <location>
        <begin position="42"/>
        <end position="51"/>
    </location>
</feature>
<feature type="compositionally biased region" description="Acidic residues" evidence="2">
    <location>
        <begin position="855"/>
        <end position="864"/>
    </location>
</feature>
<feature type="region of interest" description="Disordered" evidence="2">
    <location>
        <begin position="752"/>
        <end position="772"/>
    </location>
</feature>
<evidence type="ECO:0000313" key="4">
    <source>
        <dbReference type="Proteomes" id="UP000070700"/>
    </source>
</evidence>
<feature type="coiled-coil region" evidence="1">
    <location>
        <begin position="122"/>
        <end position="149"/>
    </location>
</feature>
<dbReference type="STRING" id="149040.A0A194X3M0"/>
<dbReference type="OrthoDB" id="2536795at2759"/>
<proteinExistence type="predicted"/>
<feature type="compositionally biased region" description="Acidic residues" evidence="2">
    <location>
        <begin position="900"/>
        <end position="921"/>
    </location>
</feature>
<feature type="region of interest" description="Disordered" evidence="2">
    <location>
        <begin position="1"/>
        <end position="101"/>
    </location>
</feature>
<feature type="compositionally biased region" description="Polar residues" evidence="2">
    <location>
        <begin position="315"/>
        <end position="330"/>
    </location>
</feature>